<dbReference type="InterPro" id="IPR037175">
    <property type="entry name" value="KFase_sf"/>
</dbReference>
<evidence type="ECO:0000256" key="2">
    <source>
        <dbReference type="SAM" id="MobiDB-lite"/>
    </source>
</evidence>
<evidence type="ECO:0000313" key="4">
    <source>
        <dbReference type="Proteomes" id="UP001320420"/>
    </source>
</evidence>
<feature type="region of interest" description="Disordered" evidence="2">
    <location>
        <begin position="1"/>
        <end position="33"/>
    </location>
</feature>
<dbReference type="EMBL" id="JAKJXP020000160">
    <property type="protein sequence ID" value="KAK7740866.1"/>
    <property type="molecule type" value="Genomic_DNA"/>
</dbReference>
<comment type="caution">
    <text evidence="3">The sequence shown here is derived from an EMBL/GenBank/DDBJ whole genome shotgun (WGS) entry which is preliminary data.</text>
</comment>
<dbReference type="Gene3D" id="3.50.30.50">
    <property type="entry name" value="Putative cyclase"/>
    <property type="match status" value="1"/>
</dbReference>
<dbReference type="Pfam" id="PF04199">
    <property type="entry name" value="Cyclase"/>
    <property type="match status" value="1"/>
</dbReference>
<comment type="similarity">
    <text evidence="1">Belongs to the Cyclase 1 superfamily.</text>
</comment>
<keyword evidence="4" id="KW-1185">Reference proteome</keyword>
<reference evidence="3 4" key="1">
    <citation type="submission" date="2024-02" db="EMBL/GenBank/DDBJ databases">
        <title>De novo assembly and annotation of 12 fungi associated with fruit tree decline syndrome in Ontario, Canada.</title>
        <authorList>
            <person name="Sulman M."/>
            <person name="Ellouze W."/>
            <person name="Ilyukhin E."/>
        </authorList>
    </citation>
    <scope>NUCLEOTIDE SEQUENCE [LARGE SCALE GENOMIC DNA]</scope>
    <source>
        <strain evidence="3 4">M11/M66-122</strain>
    </source>
</reference>
<protein>
    <submittedName>
        <fullName evidence="3">Uncharacterized protein</fullName>
    </submittedName>
</protein>
<name>A0AAN9U6E4_9PEZI</name>
<evidence type="ECO:0000313" key="3">
    <source>
        <dbReference type="EMBL" id="KAK7740866.1"/>
    </source>
</evidence>
<dbReference type="GO" id="GO:0019441">
    <property type="term" value="P:L-tryptophan catabolic process to kynurenine"/>
    <property type="evidence" value="ECO:0007669"/>
    <property type="project" value="InterPro"/>
</dbReference>
<dbReference type="PANTHER" id="PTHR34861">
    <property type="match status" value="1"/>
</dbReference>
<gene>
    <name evidence="3" type="ORF">SLS62_010963</name>
</gene>
<sequence length="292" mass="32536">MPDFNNLPDFDSLPPVAGMPSGANSANRNDSDKDGKKDIYGCLNLLTPETVREAYKEAKDGVSFSLNYPMDLLKMHSPRQPMEHKVLSWRDDIKMGDALCLDDTVSFNTQASTQWDSLLHYAHQDSQCFYHGTQATKEQLTQETRAYDREKALPTLDHWHDRGGLVARGVLLDYRAYARAKGIEYTPFSRHAITVADLEAIAAHQGTEIRRGDVLFVRSGFSEDLAPLDGDQQNEKMTQGGWGAIGVEGTRETARWFWNKHLAAVAGDMLGFEVFPAVNEEGQPSMTAPLGK</sequence>
<dbReference type="PANTHER" id="PTHR34861:SF10">
    <property type="entry name" value="CYCLASE"/>
    <property type="match status" value="1"/>
</dbReference>
<accession>A0AAN9U6E4</accession>
<organism evidence="3 4">
    <name type="scientific">Diatrype stigma</name>
    <dbReference type="NCBI Taxonomy" id="117547"/>
    <lineage>
        <taxon>Eukaryota</taxon>
        <taxon>Fungi</taxon>
        <taxon>Dikarya</taxon>
        <taxon>Ascomycota</taxon>
        <taxon>Pezizomycotina</taxon>
        <taxon>Sordariomycetes</taxon>
        <taxon>Xylariomycetidae</taxon>
        <taxon>Xylariales</taxon>
        <taxon>Diatrypaceae</taxon>
        <taxon>Diatrype</taxon>
    </lineage>
</organism>
<dbReference type="GO" id="GO:0004061">
    <property type="term" value="F:arylformamidase activity"/>
    <property type="evidence" value="ECO:0007669"/>
    <property type="project" value="InterPro"/>
</dbReference>
<evidence type="ECO:0000256" key="1">
    <source>
        <dbReference type="ARBA" id="ARBA00007865"/>
    </source>
</evidence>
<dbReference type="Proteomes" id="UP001320420">
    <property type="component" value="Unassembled WGS sequence"/>
</dbReference>
<proteinExistence type="inferred from homology"/>
<dbReference type="AlphaFoldDB" id="A0AAN9U6E4"/>
<dbReference type="InterPro" id="IPR007325">
    <property type="entry name" value="KFase/CYL"/>
</dbReference>
<dbReference type="SUPFAM" id="SSF102198">
    <property type="entry name" value="Putative cyclase"/>
    <property type="match status" value="1"/>
</dbReference>